<accession>A0AAF0PZZ6</accession>
<name>A0AAF0PZZ6_SOLVR</name>
<keyword evidence="3" id="KW-1185">Reference proteome</keyword>
<gene>
    <name evidence="2" type="ORF">MTR67_007293</name>
</gene>
<protein>
    <recommendedName>
        <fullName evidence="1">Integrase zinc-binding domain-containing protein</fullName>
    </recommendedName>
</protein>
<evidence type="ECO:0000313" key="2">
    <source>
        <dbReference type="EMBL" id="WMV13908.1"/>
    </source>
</evidence>
<reference evidence="2" key="1">
    <citation type="submission" date="2023-08" db="EMBL/GenBank/DDBJ databases">
        <title>A de novo genome assembly of Solanum verrucosum Schlechtendal, a Mexican diploid species geographically isolated from the other diploid A-genome species in potato relatives.</title>
        <authorList>
            <person name="Hosaka K."/>
        </authorList>
    </citation>
    <scope>NUCLEOTIDE SEQUENCE</scope>
    <source>
        <tissue evidence="2">Young leaves</tissue>
    </source>
</reference>
<dbReference type="EMBL" id="CP133613">
    <property type="protein sequence ID" value="WMV13908.1"/>
    <property type="molecule type" value="Genomic_DNA"/>
</dbReference>
<dbReference type="PANTHER" id="PTHR45835:SF99">
    <property type="entry name" value="CHROMO DOMAIN-CONTAINING PROTEIN-RELATED"/>
    <property type="match status" value="1"/>
</dbReference>
<evidence type="ECO:0000259" key="1">
    <source>
        <dbReference type="Pfam" id="PF17921"/>
    </source>
</evidence>
<evidence type="ECO:0000313" key="3">
    <source>
        <dbReference type="Proteomes" id="UP001234989"/>
    </source>
</evidence>
<dbReference type="PANTHER" id="PTHR45835">
    <property type="entry name" value="YALI0A06105P"/>
    <property type="match status" value="1"/>
</dbReference>
<dbReference type="Pfam" id="PF17921">
    <property type="entry name" value="Integrase_H2C2"/>
    <property type="match status" value="1"/>
</dbReference>
<feature type="domain" description="Integrase zinc-binding" evidence="1">
    <location>
        <begin position="112"/>
        <end position="167"/>
    </location>
</feature>
<sequence length="269" mass="31209">MDLNLRQRRWLELLKDYDVTILYHPRKENVVANALIRKTVSMGSLGLIKVGERPLARDVQSLANSFVRLDILESGKVLAFVEVSKQEVKDAILDSEGVLRIKGCICVPWTSDLIRLIMEKAHSSRYSIHPGVTKIYCDLKQHYWWCRMKRDIVDFVSRCLKCQQVKYEHQNSGGMTQRMTIPEWKWKCIDMDFMKELVTRVDLSTAIHPQTDEFAYNNSYHSNIEMAPFEALYGRRCDVQLVGLMHLRAGRSVGSVRFVNFGSVFRFSI</sequence>
<dbReference type="Gene3D" id="1.10.340.70">
    <property type="match status" value="1"/>
</dbReference>
<dbReference type="AlphaFoldDB" id="A0AAF0PZZ6"/>
<dbReference type="InterPro" id="IPR041588">
    <property type="entry name" value="Integrase_H2C2"/>
</dbReference>
<proteinExistence type="predicted"/>
<dbReference type="Proteomes" id="UP001234989">
    <property type="component" value="Chromosome 2"/>
</dbReference>
<organism evidence="2 3">
    <name type="scientific">Solanum verrucosum</name>
    <dbReference type="NCBI Taxonomy" id="315347"/>
    <lineage>
        <taxon>Eukaryota</taxon>
        <taxon>Viridiplantae</taxon>
        <taxon>Streptophyta</taxon>
        <taxon>Embryophyta</taxon>
        <taxon>Tracheophyta</taxon>
        <taxon>Spermatophyta</taxon>
        <taxon>Magnoliopsida</taxon>
        <taxon>eudicotyledons</taxon>
        <taxon>Gunneridae</taxon>
        <taxon>Pentapetalae</taxon>
        <taxon>asterids</taxon>
        <taxon>lamiids</taxon>
        <taxon>Solanales</taxon>
        <taxon>Solanaceae</taxon>
        <taxon>Solanoideae</taxon>
        <taxon>Solaneae</taxon>
        <taxon>Solanum</taxon>
    </lineage>
</organism>